<dbReference type="AlphaFoldDB" id="A0A9K3NXK0"/>
<dbReference type="Gene3D" id="1.10.8.50">
    <property type="match status" value="1"/>
</dbReference>
<dbReference type="Pfam" id="PF21218">
    <property type="entry name" value="Fpg-like_C"/>
    <property type="match status" value="1"/>
</dbReference>
<dbReference type="Pfam" id="PF06831">
    <property type="entry name" value="H2TH"/>
    <property type="match status" value="1"/>
</dbReference>
<comment type="caution">
    <text evidence="4">The sequence shown here is derived from an EMBL/GenBank/DDBJ whole genome shotgun (WGS) entry which is preliminary data.</text>
</comment>
<feature type="compositionally biased region" description="Acidic residues" evidence="2">
    <location>
        <begin position="251"/>
        <end position="261"/>
    </location>
</feature>
<accession>A0A9K3NXK0</accession>
<evidence type="ECO:0000313" key="4">
    <source>
        <dbReference type="EMBL" id="KAF5817027.1"/>
    </source>
</evidence>
<keyword evidence="4" id="KW-0378">Hydrolase</keyword>
<dbReference type="GO" id="GO:0008270">
    <property type="term" value="F:zinc ion binding"/>
    <property type="evidence" value="ECO:0007669"/>
    <property type="project" value="InterPro"/>
</dbReference>
<dbReference type="GO" id="GO:0003684">
    <property type="term" value="F:damaged DNA binding"/>
    <property type="evidence" value="ECO:0007669"/>
    <property type="project" value="InterPro"/>
</dbReference>
<dbReference type="PANTHER" id="PTHR22993">
    <property type="entry name" value="FORMAMIDOPYRIMIDINE-DNA GLYCOSYLASE"/>
    <property type="match status" value="1"/>
</dbReference>
<keyword evidence="5" id="KW-1185">Reference proteome</keyword>
<keyword evidence="4" id="KW-0456">Lyase</keyword>
<name>A0A9K3NXK0_HELAN</name>
<proteinExistence type="predicted"/>
<dbReference type="FunFam" id="1.10.8.50:FF:000009">
    <property type="entry name" value="Formamidopyrimidine-DNA glycosylase"/>
    <property type="match status" value="1"/>
</dbReference>
<dbReference type="EMBL" id="MNCJ02000317">
    <property type="protein sequence ID" value="KAF5817027.1"/>
    <property type="molecule type" value="Genomic_DNA"/>
</dbReference>
<keyword evidence="1" id="KW-0175">Coiled coil</keyword>
<sequence>MKYLVDTYRSAVRDTDTDEWPFECSKLFIELDNGLELSFNATRQSAKVRLLENPATVAPISELGPDAFLEPMTIDELFDALSKKKVAIKTLLLDQSFISGIGDWIADEVLYQAKIHPLQAAASIPKEACAALHMSLKEVIEHSVEVDAVSSHFPVEWLIHYRWCKKPGKINGMTIEFINAGGRTTAYVPELQKLTGDQAVKAAVKPPKKSRNKNIDEAESESEEIAKPKGGWKTTQSGAKKLPAKRKLDTSDDDDTSDDYGDLNLSDDNVEVEASHPPGRDKSKKKPSNSSSSGEDYTEHLSKLNEHIVAFKKIQQEMLELKRESSKIREERKRLFKKN</sequence>
<evidence type="ECO:0000313" key="5">
    <source>
        <dbReference type="Proteomes" id="UP000215914"/>
    </source>
</evidence>
<feature type="domain" description="Formamidopyrimidine-DNA glycosylase H2TH DNA-binding" evidence="3">
    <location>
        <begin position="63"/>
        <end position="155"/>
    </location>
</feature>
<reference evidence="4" key="1">
    <citation type="journal article" date="2017" name="Nature">
        <title>The sunflower genome provides insights into oil metabolism, flowering and Asterid evolution.</title>
        <authorList>
            <person name="Badouin H."/>
            <person name="Gouzy J."/>
            <person name="Grassa C.J."/>
            <person name="Murat F."/>
            <person name="Staton S.E."/>
            <person name="Cottret L."/>
            <person name="Lelandais-Briere C."/>
            <person name="Owens G.L."/>
            <person name="Carrere S."/>
            <person name="Mayjonade B."/>
            <person name="Legrand L."/>
            <person name="Gill N."/>
            <person name="Kane N.C."/>
            <person name="Bowers J.E."/>
            <person name="Hubner S."/>
            <person name="Bellec A."/>
            <person name="Berard A."/>
            <person name="Berges H."/>
            <person name="Blanchet N."/>
            <person name="Boniface M.C."/>
            <person name="Brunel D."/>
            <person name="Catrice O."/>
            <person name="Chaidir N."/>
            <person name="Claudel C."/>
            <person name="Donnadieu C."/>
            <person name="Faraut T."/>
            <person name="Fievet G."/>
            <person name="Helmstetter N."/>
            <person name="King M."/>
            <person name="Knapp S.J."/>
            <person name="Lai Z."/>
            <person name="Le Paslier M.C."/>
            <person name="Lippi Y."/>
            <person name="Lorenzon L."/>
            <person name="Mandel J.R."/>
            <person name="Marage G."/>
            <person name="Marchand G."/>
            <person name="Marquand E."/>
            <person name="Bret-Mestries E."/>
            <person name="Morien E."/>
            <person name="Nambeesan S."/>
            <person name="Nguyen T."/>
            <person name="Pegot-Espagnet P."/>
            <person name="Pouilly N."/>
            <person name="Raftis F."/>
            <person name="Sallet E."/>
            <person name="Schiex T."/>
            <person name="Thomas J."/>
            <person name="Vandecasteele C."/>
            <person name="Vares D."/>
            <person name="Vear F."/>
            <person name="Vautrin S."/>
            <person name="Crespi M."/>
            <person name="Mangin B."/>
            <person name="Burke J.M."/>
            <person name="Salse J."/>
            <person name="Munos S."/>
            <person name="Vincourt P."/>
            <person name="Rieseberg L.H."/>
            <person name="Langlade N.B."/>
        </authorList>
    </citation>
    <scope>NUCLEOTIDE SEQUENCE</scope>
    <source>
        <tissue evidence="4">Leaves</tissue>
    </source>
</reference>
<dbReference type="GO" id="GO:0140078">
    <property type="term" value="F:class I DNA-(apurinic or apyrimidinic site) endonuclease activity"/>
    <property type="evidence" value="ECO:0007669"/>
    <property type="project" value="UniProtKB-EC"/>
</dbReference>
<dbReference type="InterPro" id="IPR010979">
    <property type="entry name" value="Ribosomal_uS13-like_H2TH"/>
</dbReference>
<organism evidence="4 5">
    <name type="scientific">Helianthus annuus</name>
    <name type="common">Common sunflower</name>
    <dbReference type="NCBI Taxonomy" id="4232"/>
    <lineage>
        <taxon>Eukaryota</taxon>
        <taxon>Viridiplantae</taxon>
        <taxon>Streptophyta</taxon>
        <taxon>Embryophyta</taxon>
        <taxon>Tracheophyta</taxon>
        <taxon>Spermatophyta</taxon>
        <taxon>Magnoliopsida</taxon>
        <taxon>eudicotyledons</taxon>
        <taxon>Gunneridae</taxon>
        <taxon>Pentapetalae</taxon>
        <taxon>asterids</taxon>
        <taxon>campanulids</taxon>
        <taxon>Asterales</taxon>
        <taxon>Asteraceae</taxon>
        <taxon>Asteroideae</taxon>
        <taxon>Heliantheae alliance</taxon>
        <taxon>Heliantheae</taxon>
        <taxon>Helianthus</taxon>
    </lineage>
</organism>
<dbReference type="EC" id="3.2.2.23" evidence="4"/>
<evidence type="ECO:0000256" key="1">
    <source>
        <dbReference type="SAM" id="Coils"/>
    </source>
</evidence>
<dbReference type="Proteomes" id="UP000215914">
    <property type="component" value="Unassembled WGS sequence"/>
</dbReference>
<dbReference type="SMART" id="SM01232">
    <property type="entry name" value="H2TH"/>
    <property type="match status" value="1"/>
</dbReference>
<keyword evidence="4" id="KW-0326">Glycosidase</keyword>
<evidence type="ECO:0000256" key="2">
    <source>
        <dbReference type="SAM" id="MobiDB-lite"/>
    </source>
</evidence>
<dbReference type="EC" id="4.2.99.18" evidence="4"/>
<dbReference type="SUPFAM" id="SSF46946">
    <property type="entry name" value="S13-like H2TH domain"/>
    <property type="match status" value="1"/>
</dbReference>
<dbReference type="InterPro" id="IPR015886">
    <property type="entry name" value="H2TH_FPG"/>
</dbReference>
<evidence type="ECO:0000259" key="3">
    <source>
        <dbReference type="SMART" id="SM01232"/>
    </source>
</evidence>
<protein>
    <submittedName>
        <fullName evidence="4">DNA-(Apurinic or apyrimidinic site) lyase, DNA-formamidopyrimidine glycosylase</fullName>
        <ecNumber evidence="4">3.2.2.23</ecNumber>
        <ecNumber evidence="4">4.2.99.18</ecNumber>
    </submittedName>
</protein>
<dbReference type="PANTHER" id="PTHR22993:SF9">
    <property type="entry name" value="FORMAMIDOPYRIMIDINE-DNA GLYCOSYLASE"/>
    <property type="match status" value="1"/>
</dbReference>
<dbReference type="InterPro" id="IPR049332">
    <property type="entry name" value="Fpg-like_C"/>
</dbReference>
<feature type="region of interest" description="Disordered" evidence="2">
    <location>
        <begin position="199"/>
        <end position="301"/>
    </location>
</feature>
<dbReference type="Gramene" id="mRNA:HanXRQr2_Chr02g0048301">
    <property type="protein sequence ID" value="mRNA:HanXRQr2_Chr02g0048301"/>
    <property type="gene ID" value="HanXRQr2_Chr02g0048301"/>
</dbReference>
<dbReference type="GO" id="GO:0008534">
    <property type="term" value="F:oxidized purine nucleobase lesion DNA N-glycosylase activity"/>
    <property type="evidence" value="ECO:0007669"/>
    <property type="project" value="UniProtKB-EC"/>
</dbReference>
<feature type="coiled-coil region" evidence="1">
    <location>
        <begin position="304"/>
        <end position="338"/>
    </location>
</feature>
<gene>
    <name evidence="4" type="ORF">HanXRQr2_Chr02g0048301</name>
</gene>
<reference evidence="4" key="2">
    <citation type="submission" date="2020-06" db="EMBL/GenBank/DDBJ databases">
        <title>Helianthus annuus Genome sequencing and assembly Release 2.</title>
        <authorList>
            <person name="Gouzy J."/>
            <person name="Langlade N."/>
            <person name="Munos S."/>
        </authorList>
    </citation>
    <scope>NUCLEOTIDE SEQUENCE</scope>
    <source>
        <tissue evidence="4">Leaves</tissue>
    </source>
</reference>
<dbReference type="GO" id="GO:0006284">
    <property type="term" value="P:base-excision repair"/>
    <property type="evidence" value="ECO:0007669"/>
    <property type="project" value="InterPro"/>
</dbReference>